<protein>
    <submittedName>
        <fullName evidence="2">Uncharacterized protein</fullName>
    </submittedName>
</protein>
<feature type="transmembrane region" description="Helical" evidence="1">
    <location>
        <begin position="152"/>
        <end position="183"/>
    </location>
</feature>
<gene>
    <name evidence="2" type="ORF">RN607_06650</name>
</gene>
<keyword evidence="1" id="KW-0812">Transmembrane</keyword>
<feature type="transmembrane region" description="Helical" evidence="1">
    <location>
        <begin position="95"/>
        <end position="114"/>
    </location>
</feature>
<feature type="transmembrane region" description="Helical" evidence="1">
    <location>
        <begin position="334"/>
        <end position="355"/>
    </location>
</feature>
<dbReference type="EMBL" id="CP134880">
    <property type="protein sequence ID" value="WNM28679.1"/>
    <property type="molecule type" value="Genomic_DNA"/>
</dbReference>
<sequence>MAIAILTYILVAWNARYPVVALDEIVMVGNSRVLAGLPATWHLIGAGFMPGLAVLMAPAWWLTDDPVTVYRMGIGVSAVMGLLAIWPLSRIAIRFGASRNLSVIVASLVAVAPARSLFGDFLFAEHLYFLMTVCVILSGARLAERPDVARALVFGVAVGGAVLAHGRGAGLALAGGIWCLTLLRRARWHAVIAASTALVLSFGAFLMYRWVTSLVIQDDPRVSSTFGQTAGATIHSVVAVLIGQTWYSVLAWAGTSIVGAMWVARHLRASPLARLIGLAVVASLALSIVQSAPWSETPRFDLWFYGRYNDNLWAVLATLGVVITVRLRWPLVSVLTVAVAAATSGLMLWVTAPLVGATGRWAEMHVLGVAPWLSIDDFLEGRPQPWVSIMAWTVGLTFLTVVTAWWRGLVVPMLLIGGAALSLWYDTLHIDIILARTQSADAATPFEQLPDGAQVAFDSALQQRVNMLYFQAGSRPVALLDVGSDPLHGYDIIFSRRVSPALESAGAEVFAPLSQGVTVAWVLPGRVFDELERSGDLLTAQEVAGNPITD</sequence>
<organism evidence="2">
    <name type="scientific">Demequina capsici</name>
    <dbReference type="NCBI Taxonomy" id="3075620"/>
    <lineage>
        <taxon>Bacteria</taxon>
        <taxon>Bacillati</taxon>
        <taxon>Actinomycetota</taxon>
        <taxon>Actinomycetes</taxon>
        <taxon>Micrococcales</taxon>
        <taxon>Demequinaceae</taxon>
        <taxon>Demequina</taxon>
    </lineage>
</organism>
<evidence type="ECO:0000256" key="1">
    <source>
        <dbReference type="SAM" id="Phobius"/>
    </source>
</evidence>
<keyword evidence="1" id="KW-1133">Transmembrane helix</keyword>
<feature type="transmembrane region" description="Helical" evidence="1">
    <location>
        <begin position="69"/>
        <end position="89"/>
    </location>
</feature>
<feature type="transmembrane region" description="Helical" evidence="1">
    <location>
        <begin position="190"/>
        <end position="211"/>
    </location>
</feature>
<accession>A0AA96JH66</accession>
<dbReference type="RefSeq" id="WP_313545203.1">
    <property type="nucleotide sequence ID" value="NZ_CP134880.1"/>
</dbReference>
<dbReference type="KEGG" id="dcp:RN607_06650"/>
<feature type="transmembrane region" description="Helical" evidence="1">
    <location>
        <begin position="40"/>
        <end position="62"/>
    </location>
</feature>
<evidence type="ECO:0000313" key="2">
    <source>
        <dbReference type="EMBL" id="WNM28679.1"/>
    </source>
</evidence>
<dbReference type="Proteomes" id="UP001303408">
    <property type="component" value="Chromosome"/>
</dbReference>
<reference evidence="2" key="1">
    <citation type="submission" date="2023-09" db="EMBL/GenBank/DDBJ databases">
        <title>Demequina sp. a novel bacteria isolated from Capsicum annuum.</title>
        <authorList>
            <person name="Humaira Z."/>
            <person name="Lee J."/>
            <person name="Cho D."/>
        </authorList>
    </citation>
    <scope>NUCLEOTIDE SEQUENCE</scope>
    <source>
        <strain evidence="2">PMTSA13</strain>
    </source>
</reference>
<dbReference type="AlphaFoldDB" id="A0AA96JH66"/>
<name>A0AA96JH66_9MICO</name>
<feature type="transmembrane region" description="Helical" evidence="1">
    <location>
        <begin position="275"/>
        <end position="292"/>
    </location>
</feature>
<proteinExistence type="predicted"/>
<feature type="transmembrane region" description="Helical" evidence="1">
    <location>
        <begin position="312"/>
        <end position="329"/>
    </location>
</feature>
<keyword evidence="1" id="KW-0472">Membrane</keyword>